<comment type="caution">
    <text evidence="1">The sequence shown here is derived from an EMBL/GenBank/DDBJ whole genome shotgun (WGS) entry which is preliminary data.</text>
</comment>
<accession>A0ABT5NZL4</accession>
<evidence type="ECO:0000313" key="2">
    <source>
        <dbReference type="Proteomes" id="UP001148203"/>
    </source>
</evidence>
<sequence length="229" mass="24858">MADNQQILSTNTAAVVEQSLMAFGAGMSYQSRTDAKNTFQFASLVASKKYNEESESEAWFDEFLKVMGDCGWGTAQRKYERETASSQQLTLGAVAFKVFKGMGTLLVGGPLGAALNSLAQGALEKLGMVTEAQDVFKRNVSTKSSAVVGLASCIETSSGEMVLGMSALTTGSAQHDLDVVVFEWKSTSREYYAGMAMLVFNKTLYDYVRSTVESKLGERTKTKVLDYDI</sequence>
<dbReference type="Proteomes" id="UP001148203">
    <property type="component" value="Unassembled WGS sequence"/>
</dbReference>
<evidence type="ECO:0000313" key="1">
    <source>
        <dbReference type="EMBL" id="MDD0993562.1"/>
    </source>
</evidence>
<organism evidence="1 2">
    <name type="scientific">Pseudomonas fontis</name>
    <dbReference type="NCBI Taxonomy" id="2942633"/>
    <lineage>
        <taxon>Bacteria</taxon>
        <taxon>Pseudomonadati</taxon>
        <taxon>Pseudomonadota</taxon>
        <taxon>Gammaproteobacteria</taxon>
        <taxon>Pseudomonadales</taxon>
        <taxon>Pseudomonadaceae</taxon>
        <taxon>Pseudomonas</taxon>
    </lineage>
</organism>
<keyword evidence="2" id="KW-1185">Reference proteome</keyword>
<name>A0ABT5NZL4_9PSED</name>
<proteinExistence type="predicted"/>
<reference evidence="1 2" key="1">
    <citation type="submission" date="2022-05" db="EMBL/GenBank/DDBJ databases">
        <title>Novel Pseudomonas spp. Isolated from a Rainbow Trout Aquaculture Facility.</title>
        <authorList>
            <person name="Testerman T."/>
            <person name="Graf J."/>
        </authorList>
    </citation>
    <scope>NUCLEOTIDE SEQUENCE [LARGE SCALE GENOMIC DNA]</scope>
    <source>
        <strain evidence="1 2">ID681</strain>
    </source>
</reference>
<dbReference type="RefSeq" id="WP_273913832.1">
    <property type="nucleotide sequence ID" value="NZ_JAMDGX010000109.1"/>
</dbReference>
<protein>
    <submittedName>
        <fullName evidence="1">Uncharacterized protein</fullName>
    </submittedName>
</protein>
<gene>
    <name evidence="1" type="ORF">M5G11_23825</name>
</gene>
<dbReference type="EMBL" id="JAMDGY010000098">
    <property type="protein sequence ID" value="MDD0993562.1"/>
    <property type="molecule type" value="Genomic_DNA"/>
</dbReference>